<dbReference type="Gene3D" id="1.10.530.10">
    <property type="match status" value="1"/>
</dbReference>
<dbReference type="Pfam" id="PF01464">
    <property type="entry name" value="SLT"/>
    <property type="match status" value="1"/>
</dbReference>
<keyword evidence="3" id="KW-1185">Reference proteome</keyword>
<dbReference type="EMBL" id="CP116341">
    <property type="protein sequence ID" value="WOV85075.1"/>
    <property type="molecule type" value="Genomic_DNA"/>
</dbReference>
<dbReference type="CDD" id="cd13401">
    <property type="entry name" value="Slt70-like"/>
    <property type="match status" value="1"/>
</dbReference>
<protein>
    <submittedName>
        <fullName evidence="2">Lytic transglycosylase domain-containing protein</fullName>
    </submittedName>
</protein>
<dbReference type="RefSeq" id="WP_323692710.1">
    <property type="nucleotide sequence ID" value="NZ_CP116341.1"/>
</dbReference>
<dbReference type="InterPro" id="IPR023346">
    <property type="entry name" value="Lysozyme-like_dom_sf"/>
</dbReference>
<evidence type="ECO:0000313" key="3">
    <source>
        <dbReference type="Proteomes" id="UP001303532"/>
    </source>
</evidence>
<reference evidence="2 3" key="1">
    <citation type="submission" date="2023-01" db="EMBL/GenBank/DDBJ databases">
        <title>Sporosarcina sp. nov., isolated from Korean tranditional fermented seafood 'Jeotgal'.</title>
        <authorList>
            <person name="Yang A.-I."/>
        </authorList>
    </citation>
    <scope>NUCLEOTIDE SEQUENCE [LARGE SCALE GENOMIC DNA]</scope>
    <source>
        <strain evidence="2 3">B2O-1</strain>
    </source>
</reference>
<accession>A0ABZ0KXF4</accession>
<evidence type="ECO:0000313" key="2">
    <source>
        <dbReference type="EMBL" id="WOV85075.1"/>
    </source>
</evidence>
<dbReference type="SUPFAM" id="SSF53955">
    <property type="entry name" value="Lysozyme-like"/>
    <property type="match status" value="1"/>
</dbReference>
<evidence type="ECO:0000259" key="1">
    <source>
        <dbReference type="Pfam" id="PF01464"/>
    </source>
</evidence>
<organism evidence="2 3">
    <name type="scientific">Sporosarcina jeotgali</name>
    <dbReference type="NCBI Taxonomy" id="3020056"/>
    <lineage>
        <taxon>Bacteria</taxon>
        <taxon>Bacillati</taxon>
        <taxon>Bacillota</taxon>
        <taxon>Bacilli</taxon>
        <taxon>Bacillales</taxon>
        <taxon>Caryophanaceae</taxon>
        <taxon>Sporosarcina</taxon>
    </lineage>
</organism>
<dbReference type="InterPro" id="IPR008258">
    <property type="entry name" value="Transglycosylase_SLT_dom_1"/>
</dbReference>
<sequence>MDTKMIRTLFELNTLQSLGAVHSATETNTEGTDFFQSLLNEMTNESSISDSLSSFSATTLGSIQSPQGSNPFAFFTTPSVNSLTDATQYIDQVSASRPPLAYNGGNVNTAYAPLISKAAKKYDVPPALIAAVIKQESNFNKDVVSHAGATGLMQLMPGTAKFLGVSNASDPEQNIMGGAKYLRQMLDQFGGDLKLSLAAYNAGPGNVRKYGGIPPFRETQNYVTKVMNNYNTYTV</sequence>
<feature type="domain" description="Transglycosylase SLT" evidence="1">
    <location>
        <begin position="114"/>
        <end position="222"/>
    </location>
</feature>
<dbReference type="PANTHER" id="PTHR37423:SF2">
    <property type="entry name" value="MEMBRANE-BOUND LYTIC MUREIN TRANSGLYCOSYLASE C"/>
    <property type="match status" value="1"/>
</dbReference>
<dbReference type="PANTHER" id="PTHR37423">
    <property type="entry name" value="SOLUBLE LYTIC MUREIN TRANSGLYCOSYLASE-RELATED"/>
    <property type="match status" value="1"/>
</dbReference>
<dbReference type="Proteomes" id="UP001303532">
    <property type="component" value="Chromosome"/>
</dbReference>
<gene>
    <name evidence="2" type="ORF">PGH26_03865</name>
</gene>
<name>A0ABZ0KXF4_9BACL</name>
<proteinExistence type="predicted"/>